<evidence type="ECO:0000256" key="3">
    <source>
        <dbReference type="ARBA" id="ARBA00023002"/>
    </source>
</evidence>
<keyword evidence="5" id="KW-1185">Reference proteome</keyword>
<name>A0A194W869_CYTMA</name>
<dbReference type="PANTHER" id="PTHR48107:SF7">
    <property type="entry name" value="RE15974P"/>
    <property type="match status" value="1"/>
</dbReference>
<dbReference type="Proteomes" id="UP000078559">
    <property type="component" value="Chromosome 8"/>
</dbReference>
<evidence type="ECO:0000313" key="5">
    <source>
        <dbReference type="Proteomes" id="UP000078559"/>
    </source>
</evidence>
<dbReference type="PRINTS" id="PR00080">
    <property type="entry name" value="SDRFAMILY"/>
</dbReference>
<dbReference type="SUPFAM" id="SSF51735">
    <property type="entry name" value="NAD(P)-binding Rossmann-fold domains"/>
    <property type="match status" value="1"/>
</dbReference>
<evidence type="ECO:0000256" key="1">
    <source>
        <dbReference type="ARBA" id="ARBA00006484"/>
    </source>
</evidence>
<dbReference type="EMBL" id="CM003105">
    <property type="protein sequence ID" value="KUI72280.1"/>
    <property type="molecule type" value="Genomic_DNA"/>
</dbReference>
<keyword evidence="2" id="KW-0521">NADP</keyword>
<keyword evidence="3" id="KW-0560">Oxidoreductase</keyword>
<accession>A0A194W869</accession>
<dbReference type="CDD" id="cd05233">
    <property type="entry name" value="SDR_c"/>
    <property type="match status" value="1"/>
</dbReference>
<reference evidence="4" key="1">
    <citation type="submission" date="2014-12" db="EMBL/GenBank/DDBJ databases">
        <title>Genome Sequence of Valsa Canker Pathogens Uncovers a Specific Adaption of Colonization on Woody Bark.</title>
        <authorList>
            <person name="Yin Z."/>
            <person name="Liu H."/>
            <person name="Gao X."/>
            <person name="Li Z."/>
            <person name="Song N."/>
            <person name="Ke X."/>
            <person name="Dai Q."/>
            <person name="Wu Y."/>
            <person name="Sun Y."/>
            <person name="Xu J.-R."/>
            <person name="Kang Z.K."/>
            <person name="Wang L."/>
            <person name="Huang L."/>
        </authorList>
    </citation>
    <scope>NUCLEOTIDE SEQUENCE [LARGE SCALE GENOMIC DNA]</scope>
    <source>
        <strain evidence="4">03-8</strain>
    </source>
</reference>
<sequence>MSDQSAPALPLLGKTAIVTGASRGLGAGIAWKLASDGANVILGYTSPSSAAKVTDLQEKIRSLPHKPKTHGVKADLGQLGGPKEFVDELLSWSSGDLKIDILVNNAATLTIKTLSEITIEDYEYVYNVNIRGTIFITQAVLPYLQPKGRIINLSSTAARDAIQGSSLYSSSKSAIEGLARTWALELGGNGTTVNVISPGPVPSDMLDNVPESIKESQRIRTPLESRFGSVEEIANMVALVASPAASWLTGQCVNMSGGYQMF</sequence>
<dbReference type="InterPro" id="IPR020904">
    <property type="entry name" value="Sc_DH/Rdtase_CS"/>
</dbReference>
<evidence type="ECO:0000256" key="2">
    <source>
        <dbReference type="ARBA" id="ARBA00022857"/>
    </source>
</evidence>
<evidence type="ECO:0000313" key="4">
    <source>
        <dbReference type="EMBL" id="KUI72280.1"/>
    </source>
</evidence>
<dbReference type="Gene3D" id="3.40.50.720">
    <property type="entry name" value="NAD(P)-binding Rossmann-like Domain"/>
    <property type="match status" value="1"/>
</dbReference>
<dbReference type="Pfam" id="PF13561">
    <property type="entry name" value="adh_short_C2"/>
    <property type="match status" value="1"/>
</dbReference>
<dbReference type="AlphaFoldDB" id="A0A194W869"/>
<protein>
    <submittedName>
        <fullName evidence="4">3-oxoacyl-[acyl-carrier-protein] reductase FabG</fullName>
    </submittedName>
</protein>
<dbReference type="SMR" id="A0A194W869"/>
<proteinExistence type="inferred from homology"/>
<dbReference type="OrthoDB" id="47007at2759"/>
<dbReference type="InterPro" id="IPR036291">
    <property type="entry name" value="NAD(P)-bd_dom_sf"/>
</dbReference>
<dbReference type="InterPro" id="IPR002347">
    <property type="entry name" value="SDR_fam"/>
</dbReference>
<dbReference type="PANTHER" id="PTHR48107">
    <property type="entry name" value="NADPH-DEPENDENT ALDEHYDE REDUCTASE-LIKE PROTEIN, CHLOROPLASTIC-RELATED"/>
    <property type="match status" value="1"/>
</dbReference>
<dbReference type="FunFam" id="3.40.50.720:FF:000084">
    <property type="entry name" value="Short-chain dehydrogenase reductase"/>
    <property type="match status" value="1"/>
</dbReference>
<dbReference type="PRINTS" id="PR00081">
    <property type="entry name" value="GDHRDH"/>
</dbReference>
<gene>
    <name evidence="4" type="ORF">VM1G_07635</name>
</gene>
<dbReference type="PROSITE" id="PS00061">
    <property type="entry name" value="ADH_SHORT"/>
    <property type="match status" value="1"/>
</dbReference>
<organism evidence="4 5">
    <name type="scientific">Cytospora mali</name>
    <name type="common">Apple Valsa canker fungus</name>
    <name type="synonym">Valsa mali</name>
    <dbReference type="NCBI Taxonomy" id="578113"/>
    <lineage>
        <taxon>Eukaryota</taxon>
        <taxon>Fungi</taxon>
        <taxon>Dikarya</taxon>
        <taxon>Ascomycota</taxon>
        <taxon>Pezizomycotina</taxon>
        <taxon>Sordariomycetes</taxon>
        <taxon>Sordariomycetidae</taxon>
        <taxon>Diaporthales</taxon>
        <taxon>Cytosporaceae</taxon>
        <taxon>Cytospora</taxon>
    </lineage>
</organism>
<dbReference type="GO" id="GO:0016614">
    <property type="term" value="F:oxidoreductase activity, acting on CH-OH group of donors"/>
    <property type="evidence" value="ECO:0007669"/>
    <property type="project" value="UniProtKB-ARBA"/>
</dbReference>
<comment type="similarity">
    <text evidence="1">Belongs to the short-chain dehydrogenases/reductases (SDR) family.</text>
</comment>